<dbReference type="AlphaFoldDB" id="A0A412PFS1"/>
<dbReference type="EMBL" id="QRWX01000002">
    <property type="protein sequence ID" value="RGT56471.1"/>
    <property type="molecule type" value="Genomic_DNA"/>
</dbReference>
<feature type="coiled-coil region" evidence="1">
    <location>
        <begin position="48"/>
        <end position="75"/>
    </location>
</feature>
<protein>
    <recommendedName>
        <fullName evidence="4">YolD-like family protein</fullName>
    </recommendedName>
</protein>
<evidence type="ECO:0000313" key="3">
    <source>
        <dbReference type="Proteomes" id="UP000284731"/>
    </source>
</evidence>
<gene>
    <name evidence="2" type="ORF">DWX20_06680</name>
</gene>
<organism evidence="2 3">
    <name type="scientific">Solobacterium moorei</name>
    <dbReference type="NCBI Taxonomy" id="102148"/>
    <lineage>
        <taxon>Bacteria</taxon>
        <taxon>Bacillati</taxon>
        <taxon>Bacillota</taxon>
        <taxon>Erysipelotrichia</taxon>
        <taxon>Erysipelotrichales</taxon>
        <taxon>Erysipelotrichaceae</taxon>
        <taxon>Solobacterium</taxon>
    </lineage>
</organism>
<accession>A0A412PFS1</accession>
<dbReference type="RefSeq" id="WP_028078559.1">
    <property type="nucleotide sequence ID" value="NZ_AP028934.1"/>
</dbReference>
<reference evidence="2 3" key="1">
    <citation type="submission" date="2018-08" db="EMBL/GenBank/DDBJ databases">
        <title>A genome reference for cultivated species of the human gut microbiota.</title>
        <authorList>
            <person name="Zou Y."/>
            <person name="Xue W."/>
            <person name="Luo G."/>
        </authorList>
    </citation>
    <scope>NUCLEOTIDE SEQUENCE [LARGE SCALE GENOMIC DNA]</scope>
    <source>
        <strain evidence="2 3">AF18-46</strain>
    </source>
</reference>
<sequence length="136" mass="16234">MNEKYEDMLYLEAPVSKVHRKMSISERAVQFMPFAALTGYEDLIRESSRITQRRIELSETEIEELKHKLEILHEHEKEKPMIKVMHFLQDLKKSGGSYQTVEKQLHRIDDIEKKIIFKDRTTIQFDDIISIEHEGF</sequence>
<evidence type="ECO:0000313" key="2">
    <source>
        <dbReference type="EMBL" id="RGT56471.1"/>
    </source>
</evidence>
<proteinExistence type="predicted"/>
<comment type="caution">
    <text evidence="2">The sequence shown here is derived from an EMBL/GenBank/DDBJ whole genome shotgun (WGS) entry which is preliminary data.</text>
</comment>
<keyword evidence="1" id="KW-0175">Coiled coil</keyword>
<name>A0A412PFS1_9FIRM</name>
<dbReference type="GeneID" id="89619483"/>
<dbReference type="Proteomes" id="UP000284731">
    <property type="component" value="Unassembled WGS sequence"/>
</dbReference>
<evidence type="ECO:0008006" key="4">
    <source>
        <dbReference type="Google" id="ProtNLM"/>
    </source>
</evidence>
<evidence type="ECO:0000256" key="1">
    <source>
        <dbReference type="SAM" id="Coils"/>
    </source>
</evidence>